<evidence type="ECO:0000313" key="3">
    <source>
        <dbReference type="EMBL" id="KAG0580519.1"/>
    </source>
</evidence>
<protein>
    <recommendedName>
        <fullName evidence="5">PLAC8 family protein</fullName>
    </recommendedName>
</protein>
<evidence type="ECO:0000256" key="2">
    <source>
        <dbReference type="SAM" id="Phobius"/>
    </source>
</evidence>
<organism evidence="3 4">
    <name type="scientific">Ceratodon purpureus</name>
    <name type="common">Fire moss</name>
    <name type="synonym">Dicranum purpureum</name>
    <dbReference type="NCBI Taxonomy" id="3225"/>
    <lineage>
        <taxon>Eukaryota</taxon>
        <taxon>Viridiplantae</taxon>
        <taxon>Streptophyta</taxon>
        <taxon>Embryophyta</taxon>
        <taxon>Bryophyta</taxon>
        <taxon>Bryophytina</taxon>
        <taxon>Bryopsida</taxon>
        <taxon>Dicranidae</taxon>
        <taxon>Pseudoditrichales</taxon>
        <taxon>Ditrichaceae</taxon>
        <taxon>Ceratodon</taxon>
    </lineage>
</organism>
<feature type="transmembrane region" description="Helical" evidence="2">
    <location>
        <begin position="298"/>
        <end position="319"/>
    </location>
</feature>
<dbReference type="AlphaFoldDB" id="A0A8T0IC67"/>
<dbReference type="OrthoDB" id="6407410at2759"/>
<dbReference type="Pfam" id="PF11204">
    <property type="entry name" value="DUF2985"/>
    <property type="match status" value="1"/>
</dbReference>
<sequence>MSNLAMEGEGKAFEDQDVNGNNEGRSVPGGRVGSGGDSPFHSIPLHTEEKVGTPVKSGTNGELVESITENGSGDYASPGAKVPRGINVGVGNTPPGGLAIPPRLVKPVGAAMSPSKTFARIEAERDDMSAMTPTPKEHHLRSKSFSLPYLGEVTLETLQGWAKEWLRNPKNVALLLWLIGVIVSGAILFMVMVGMLNKVLPKKADRDLWFEVSNQVINALFVLMALYVHPTRILHLVWLIRWNPEDILKLRSVYCKKGMRKPHEWKHMLVVVLLLQLNCIATYALAGLNWGYRRADRPFYAVAICLVVALGAGCAAGIYNSVSPLGKDFVPEADEDDLSSAATSMAERGEVKAPPTLLHLPKKYRLLERRMTFASREGKVVDDPEWQGGLCSCFETPKITAVSTCCFSCVLGYNLERLGFGNRYVHIFTFLLLIFAPFLVLDLAAINIDNSTIRLSLGGSGIVLCVFGLLYGGYWRIRMRKRYHLPASTWCCGQPNMTDCTQWFFCSLCSLCQEVRTAEAFHVIDDKFYHKEHPMPHSPGYDGKSPAPDVLLNPVPASQMQPNLESDVGKINQSEPTQRTTLTPPPTQSVEP</sequence>
<feature type="region of interest" description="Disordered" evidence="1">
    <location>
        <begin position="535"/>
        <end position="592"/>
    </location>
</feature>
<evidence type="ECO:0000256" key="1">
    <source>
        <dbReference type="SAM" id="MobiDB-lite"/>
    </source>
</evidence>
<dbReference type="InterPro" id="IPR021369">
    <property type="entry name" value="DUF2985"/>
</dbReference>
<feature type="transmembrane region" description="Helical" evidence="2">
    <location>
        <begin position="172"/>
        <end position="196"/>
    </location>
</feature>
<feature type="transmembrane region" description="Helical" evidence="2">
    <location>
        <begin position="267"/>
        <end position="286"/>
    </location>
</feature>
<keyword evidence="4" id="KW-1185">Reference proteome</keyword>
<keyword evidence="2" id="KW-1133">Transmembrane helix</keyword>
<dbReference type="PANTHER" id="PTHR31045">
    <property type="entry name" value="PLAC8 FAMILY PROTEIN-RELATED"/>
    <property type="match status" value="1"/>
</dbReference>
<dbReference type="GO" id="GO:0009975">
    <property type="term" value="F:cyclase activity"/>
    <property type="evidence" value="ECO:0007669"/>
    <property type="project" value="TreeGrafter"/>
</dbReference>
<dbReference type="EMBL" id="CM026424">
    <property type="protein sequence ID" value="KAG0580519.1"/>
    <property type="molecule type" value="Genomic_DNA"/>
</dbReference>
<feature type="transmembrane region" description="Helical" evidence="2">
    <location>
        <begin position="452"/>
        <end position="474"/>
    </location>
</feature>
<dbReference type="PANTHER" id="PTHR31045:SF30">
    <property type="entry name" value="PLAC8 FAMILY PROTEIN"/>
    <property type="match status" value="1"/>
</dbReference>
<name>A0A8T0IC67_CERPU</name>
<keyword evidence="2" id="KW-0812">Transmembrane</keyword>
<dbReference type="Proteomes" id="UP000822688">
    <property type="component" value="Chromosome 4"/>
</dbReference>
<dbReference type="Pfam" id="PF04749">
    <property type="entry name" value="PLAC8"/>
    <property type="match status" value="1"/>
</dbReference>
<feature type="compositionally biased region" description="Pro residues" evidence="1">
    <location>
        <begin position="583"/>
        <end position="592"/>
    </location>
</feature>
<feature type="transmembrane region" description="Helical" evidence="2">
    <location>
        <begin position="424"/>
        <end position="446"/>
    </location>
</feature>
<gene>
    <name evidence="3" type="ORF">KC19_4G179200</name>
</gene>
<proteinExistence type="predicted"/>
<feature type="region of interest" description="Disordered" evidence="1">
    <location>
        <begin position="1"/>
        <end position="59"/>
    </location>
</feature>
<evidence type="ECO:0000313" key="4">
    <source>
        <dbReference type="Proteomes" id="UP000822688"/>
    </source>
</evidence>
<feature type="transmembrane region" description="Helical" evidence="2">
    <location>
        <begin position="216"/>
        <end position="240"/>
    </location>
</feature>
<reference evidence="3" key="1">
    <citation type="submission" date="2020-06" db="EMBL/GenBank/DDBJ databases">
        <title>WGS assembly of Ceratodon purpureus strain R40.</title>
        <authorList>
            <person name="Carey S.B."/>
            <person name="Jenkins J."/>
            <person name="Shu S."/>
            <person name="Lovell J.T."/>
            <person name="Sreedasyam A."/>
            <person name="Maumus F."/>
            <person name="Tiley G.P."/>
            <person name="Fernandez-Pozo N."/>
            <person name="Barry K."/>
            <person name="Chen C."/>
            <person name="Wang M."/>
            <person name="Lipzen A."/>
            <person name="Daum C."/>
            <person name="Saski C.A."/>
            <person name="Payton A.C."/>
            <person name="Mcbreen J.C."/>
            <person name="Conrad R.E."/>
            <person name="Kollar L.M."/>
            <person name="Olsson S."/>
            <person name="Huttunen S."/>
            <person name="Landis J.B."/>
            <person name="Wickett N.J."/>
            <person name="Johnson M.G."/>
            <person name="Rensing S.A."/>
            <person name="Grimwood J."/>
            <person name="Schmutz J."/>
            <person name="Mcdaniel S.F."/>
        </authorList>
    </citation>
    <scope>NUCLEOTIDE SEQUENCE</scope>
    <source>
        <strain evidence="3">R40</strain>
    </source>
</reference>
<dbReference type="GO" id="GO:0051762">
    <property type="term" value="P:sesquiterpene biosynthetic process"/>
    <property type="evidence" value="ECO:0007669"/>
    <property type="project" value="TreeGrafter"/>
</dbReference>
<keyword evidence="2" id="KW-0472">Membrane</keyword>
<dbReference type="NCBIfam" id="TIGR01571">
    <property type="entry name" value="A_thal_Cys_rich"/>
    <property type="match status" value="1"/>
</dbReference>
<comment type="caution">
    <text evidence="3">The sequence shown here is derived from an EMBL/GenBank/DDBJ whole genome shotgun (WGS) entry which is preliminary data.</text>
</comment>
<accession>A0A8T0IC67</accession>
<dbReference type="InterPro" id="IPR006461">
    <property type="entry name" value="PLAC_motif_containing"/>
</dbReference>
<evidence type="ECO:0008006" key="5">
    <source>
        <dbReference type="Google" id="ProtNLM"/>
    </source>
</evidence>